<reference evidence="2 3" key="1">
    <citation type="submission" date="2021-04" db="EMBL/GenBank/DDBJ databases">
        <title>Ruania sp. nov., isolated from sandy soil of mangrove forest.</title>
        <authorList>
            <person name="Ge X."/>
            <person name="Huang R."/>
            <person name="Liu W."/>
        </authorList>
    </citation>
    <scope>NUCLEOTIDE SEQUENCE [LARGE SCALE GENOMIC DNA]</scope>
    <source>
        <strain evidence="2 3">N2-46</strain>
    </source>
</reference>
<name>A0ABS7S785_9MICO</name>
<dbReference type="EMBL" id="JAGSHT010000005">
    <property type="protein sequence ID" value="MBZ2195474.1"/>
    <property type="molecule type" value="Genomic_DNA"/>
</dbReference>
<sequence length="131" mass="14584">MLDQGISADAATSPAVLIAANLIWIAALVVIILVVLRLRRGRQAAAALPYQDAPVGQGVVEDRKFRYRIVNSRHLYTITYRVHTPDGHQFLGREDKYLGLIVDKPKFAVGTRHPVAYWPGVDEVRALTPTR</sequence>
<accession>A0ABS7S785</accession>
<keyword evidence="1" id="KW-0812">Transmembrane</keyword>
<dbReference type="RefSeq" id="WP_223403451.1">
    <property type="nucleotide sequence ID" value="NZ_JAGSHT010000005.1"/>
</dbReference>
<evidence type="ECO:0008006" key="4">
    <source>
        <dbReference type="Google" id="ProtNLM"/>
    </source>
</evidence>
<organism evidence="2 3">
    <name type="scientific">Occultella gossypii</name>
    <dbReference type="NCBI Taxonomy" id="2800820"/>
    <lineage>
        <taxon>Bacteria</taxon>
        <taxon>Bacillati</taxon>
        <taxon>Actinomycetota</taxon>
        <taxon>Actinomycetes</taxon>
        <taxon>Micrococcales</taxon>
        <taxon>Ruaniaceae</taxon>
        <taxon>Occultella</taxon>
    </lineage>
</organism>
<evidence type="ECO:0000313" key="3">
    <source>
        <dbReference type="Proteomes" id="UP000826651"/>
    </source>
</evidence>
<keyword evidence="1" id="KW-1133">Transmembrane helix</keyword>
<keyword evidence="3" id="KW-1185">Reference proteome</keyword>
<evidence type="ECO:0000313" key="2">
    <source>
        <dbReference type="EMBL" id="MBZ2195474.1"/>
    </source>
</evidence>
<dbReference type="Proteomes" id="UP000826651">
    <property type="component" value="Unassembled WGS sequence"/>
</dbReference>
<feature type="transmembrane region" description="Helical" evidence="1">
    <location>
        <begin position="15"/>
        <end position="36"/>
    </location>
</feature>
<proteinExistence type="predicted"/>
<evidence type="ECO:0000256" key="1">
    <source>
        <dbReference type="SAM" id="Phobius"/>
    </source>
</evidence>
<protein>
    <recommendedName>
        <fullName evidence="4">DUF3592 domain-containing protein</fullName>
    </recommendedName>
</protein>
<gene>
    <name evidence="2" type="ORF">KCQ71_04875</name>
</gene>
<keyword evidence="1" id="KW-0472">Membrane</keyword>
<comment type="caution">
    <text evidence="2">The sequence shown here is derived from an EMBL/GenBank/DDBJ whole genome shotgun (WGS) entry which is preliminary data.</text>
</comment>